<dbReference type="GO" id="GO:0005737">
    <property type="term" value="C:cytoplasm"/>
    <property type="evidence" value="ECO:0007669"/>
    <property type="project" value="TreeGrafter"/>
</dbReference>
<proteinExistence type="predicted"/>
<dbReference type="InterPro" id="IPR011989">
    <property type="entry name" value="ARM-like"/>
</dbReference>
<evidence type="ECO:0000313" key="4">
    <source>
        <dbReference type="EMBL" id="PNY14686.1"/>
    </source>
</evidence>
<dbReference type="InterPro" id="IPR055406">
    <property type="entry name" value="HEAT_Maestro"/>
</dbReference>
<dbReference type="EMBL" id="ASHM01007059">
    <property type="protein sequence ID" value="PNY14686.1"/>
    <property type="molecule type" value="Genomic_DNA"/>
</dbReference>
<organism evidence="3 5">
    <name type="scientific">Trifolium pratense</name>
    <name type="common">Red clover</name>
    <dbReference type="NCBI Taxonomy" id="57577"/>
    <lineage>
        <taxon>Eukaryota</taxon>
        <taxon>Viridiplantae</taxon>
        <taxon>Streptophyta</taxon>
        <taxon>Embryophyta</taxon>
        <taxon>Tracheophyta</taxon>
        <taxon>Spermatophyta</taxon>
        <taxon>Magnoliopsida</taxon>
        <taxon>eudicotyledons</taxon>
        <taxon>Gunneridae</taxon>
        <taxon>Pentapetalae</taxon>
        <taxon>rosids</taxon>
        <taxon>fabids</taxon>
        <taxon>Fabales</taxon>
        <taxon>Fabaceae</taxon>
        <taxon>Papilionoideae</taxon>
        <taxon>50 kb inversion clade</taxon>
        <taxon>NPAAA clade</taxon>
        <taxon>Hologalegina</taxon>
        <taxon>IRL clade</taxon>
        <taxon>Trifolieae</taxon>
        <taxon>Trifolium</taxon>
    </lineage>
</organism>
<evidence type="ECO:0000313" key="3">
    <source>
        <dbReference type="EMBL" id="PNX99022.1"/>
    </source>
</evidence>
<dbReference type="STRING" id="57577.A0A2K3N7M1"/>
<evidence type="ECO:0000313" key="5">
    <source>
        <dbReference type="Proteomes" id="UP000236291"/>
    </source>
</evidence>
<dbReference type="EMBL" id="ASHM01029399">
    <property type="protein sequence ID" value="PNX75666.1"/>
    <property type="molecule type" value="Genomic_DNA"/>
</dbReference>
<name>A0A2K3N7M1_TRIPR</name>
<dbReference type="InterPro" id="IPR045206">
    <property type="entry name" value="Maestro_heat-like_prot"/>
</dbReference>
<dbReference type="EMBL" id="ASHM01017306">
    <property type="protein sequence ID" value="PNX99022.1"/>
    <property type="molecule type" value="Genomic_DNA"/>
</dbReference>
<dbReference type="PANTHER" id="PTHR23120">
    <property type="entry name" value="MAESTRO-RELATED HEAT DOMAIN-CONTAINING"/>
    <property type="match status" value="1"/>
</dbReference>
<dbReference type="AlphaFoldDB" id="A0A2K3N7M1"/>
<reference evidence="3 5" key="1">
    <citation type="journal article" date="2014" name="Am. J. Bot.">
        <title>Genome assembly and annotation for red clover (Trifolium pratense; Fabaceae).</title>
        <authorList>
            <person name="Istvanek J."/>
            <person name="Jaros M."/>
            <person name="Krenek A."/>
            <person name="Repkova J."/>
        </authorList>
    </citation>
    <scope>NUCLEOTIDE SEQUENCE [LARGE SCALE GENOMIC DNA]</scope>
    <source>
        <strain evidence="5">cv. Tatra</strain>
        <tissue evidence="3">Young leaves</tissue>
    </source>
</reference>
<feature type="domain" description="Maestro/Maestro-like HEAT-repeats" evidence="1">
    <location>
        <begin position="2"/>
        <end position="179"/>
    </location>
</feature>
<dbReference type="Proteomes" id="UP000236291">
    <property type="component" value="Unassembled WGS sequence"/>
</dbReference>
<evidence type="ECO:0000313" key="2">
    <source>
        <dbReference type="EMBL" id="PNX75666.1"/>
    </source>
</evidence>
<dbReference type="Gene3D" id="1.25.10.10">
    <property type="entry name" value="Leucine-rich Repeat Variant"/>
    <property type="match status" value="1"/>
</dbReference>
<protein>
    <submittedName>
        <fullName evidence="3">Heat repeat-containing protein 7a</fullName>
    </submittedName>
</protein>
<comment type="caution">
    <text evidence="3">The sequence shown here is derived from an EMBL/GenBank/DDBJ whole genome shotgun (WGS) entry which is preliminary data.</text>
</comment>
<dbReference type="PANTHER" id="PTHR23120:SF0">
    <property type="entry name" value="MAESTRO HEAT-LIKE REPEAT FAMILY MEMBER 1"/>
    <property type="match status" value="1"/>
</dbReference>
<dbReference type="InterPro" id="IPR016024">
    <property type="entry name" value="ARM-type_fold"/>
</dbReference>
<accession>A0A2K3N7M1</accession>
<dbReference type="Pfam" id="PF23227">
    <property type="entry name" value="HEAT_MROH2B_C"/>
    <property type="match status" value="1"/>
</dbReference>
<evidence type="ECO:0000259" key="1">
    <source>
        <dbReference type="Pfam" id="PF23227"/>
    </source>
</evidence>
<gene>
    <name evidence="4" type="ORF">L195_g011370</name>
    <name evidence="3" type="ORF">L195_g022282</name>
    <name evidence="2" type="ORF">L195_g031605</name>
</gene>
<dbReference type="ExpressionAtlas" id="A0A2K3N7M1">
    <property type="expression patterns" value="baseline"/>
</dbReference>
<sequence length="216" mass="24033">MNAKMRASSFAVFGALSNYGIGALREAFVEQVHAAIPRLVLHLHDEDSSVRLACRNTLRQVFPLMEIEGLLALLNTSSFLSDHRSDYEDFLRDIAKQFTQHLLSRVDTYMASTVQAFDAPWPIIQANAMYLCSSMLSLSDNQHILADYHTQVFGMLVGQMSRSPDAVVRATCSAALGLLLKSSNSCSWRAVHLDRLDTTIRNHDTAESNNKLATTQ</sequence>
<dbReference type="SUPFAM" id="SSF48371">
    <property type="entry name" value="ARM repeat"/>
    <property type="match status" value="1"/>
</dbReference>
<reference evidence="3 5" key="2">
    <citation type="journal article" date="2017" name="Front. Plant Sci.">
        <title>Gene Classification and Mining of Molecular Markers Useful in Red Clover (Trifolium pratense) Breeding.</title>
        <authorList>
            <person name="Istvanek J."/>
            <person name="Dluhosova J."/>
            <person name="Dluhos P."/>
            <person name="Patkova L."/>
            <person name="Nedelnik J."/>
            <person name="Repkova J."/>
        </authorList>
    </citation>
    <scope>NUCLEOTIDE SEQUENCE [LARGE SCALE GENOMIC DNA]</scope>
    <source>
        <strain evidence="5">cv. Tatra</strain>
        <tissue evidence="3">Young leaves</tissue>
    </source>
</reference>